<dbReference type="EMBL" id="GU244497">
    <property type="protein sequence ID" value="ADO67355.1"/>
    <property type="molecule type" value="Genomic_DNA"/>
</dbReference>
<dbReference type="Pfam" id="PF04451">
    <property type="entry name" value="Capsid_NCLDV"/>
    <property type="match status" value="1"/>
</dbReference>
<protein>
    <submittedName>
        <fullName evidence="6">Putative capsid protein 3</fullName>
    </submittedName>
</protein>
<dbReference type="RefSeq" id="YP_003969954.1">
    <property type="nucleotide sequence ID" value="NC_014637.1"/>
</dbReference>
<keyword evidence="3" id="KW-0946">Virion</keyword>
<dbReference type="OrthoDB" id="5386at10239"/>
<dbReference type="InterPro" id="IPR038519">
    <property type="entry name" value="MCP_C_sf"/>
</dbReference>
<keyword evidence="7" id="KW-1185">Reference proteome</keyword>
<evidence type="ECO:0000313" key="7">
    <source>
        <dbReference type="Proteomes" id="UP000029781"/>
    </source>
</evidence>
<dbReference type="InterPro" id="IPR007542">
    <property type="entry name" value="MCP_C"/>
</dbReference>
<keyword evidence="2" id="KW-0167">Capsid protein</keyword>
<reference evidence="6 7" key="1">
    <citation type="journal article" date="2010" name="Proc. Natl. Acad. Sci. U.S.A.">
        <title>Giant virus with a remarkable complement of genes infects marine zooplankton.</title>
        <authorList>
            <person name="Fischer M.G."/>
            <person name="Allen M.J."/>
            <person name="Wilson W.H."/>
            <person name="Suttle C.A."/>
        </authorList>
    </citation>
    <scope>NUCLEOTIDE SEQUENCE [LARGE SCALE GENOMIC DNA]</scope>
    <source>
        <strain evidence="6 7">BV-PW1</strain>
    </source>
</reference>
<dbReference type="SUPFAM" id="SSF49749">
    <property type="entry name" value="Group II dsDNA viruses VP"/>
    <property type="match status" value="2"/>
</dbReference>
<organism evidence="6 7">
    <name type="scientific">Cafeteria roenbergensis virus (strain BV-PW1)</name>
    <name type="common">CroV</name>
    <dbReference type="NCBI Taxonomy" id="693272"/>
    <lineage>
        <taxon>Viruses</taxon>
        <taxon>Varidnaviria</taxon>
        <taxon>Bamfordvirae</taxon>
        <taxon>Nucleocytoviricota</taxon>
        <taxon>Megaviricetes</taxon>
        <taxon>Imitervirales</taxon>
        <taxon>Mimiviridae</taxon>
        <taxon>Aliimimivirinae</taxon>
        <taxon>Rheavirus</taxon>
        <taxon>Rheavirus sinusmexicani</taxon>
    </lineage>
</organism>
<dbReference type="Proteomes" id="UP000029781">
    <property type="component" value="Segment"/>
</dbReference>
<dbReference type="Pfam" id="PF16903">
    <property type="entry name" value="Capsid_N"/>
    <property type="match status" value="1"/>
</dbReference>
<accession>E3T592</accession>
<dbReference type="Gene3D" id="2.70.9.10">
    <property type="entry name" value="Adenovirus Type 2 Hexon, domain 4"/>
    <property type="match status" value="2"/>
</dbReference>
<dbReference type="GeneID" id="9887724"/>
<feature type="domain" description="Major capsid protein N-terminal" evidence="5">
    <location>
        <begin position="220"/>
        <end position="330"/>
    </location>
</feature>
<evidence type="ECO:0000256" key="1">
    <source>
        <dbReference type="ARBA" id="ARBA00004328"/>
    </source>
</evidence>
<dbReference type="InterPro" id="IPR031654">
    <property type="entry name" value="Capsid_N"/>
</dbReference>
<organismHost>
    <name type="scientific">Cafeteria roenbergensis</name>
    <name type="common">Marine flagellate</name>
    <dbReference type="NCBI Taxonomy" id="33653"/>
</organismHost>
<feature type="domain" description="Major capsid protein C-terminal" evidence="4">
    <location>
        <begin position="476"/>
        <end position="645"/>
    </location>
</feature>
<sequence length="653" mass="76631">MAGGLLQLVSFGIQNRYLTVNPEITFFKIAYHRHTHFGKENVLLNYDQTPDFNKNISFTVPNNGDILSNITLHFNFSSFYPNLNSLSDNLKILNQNKINLEKEELLFLKANRDNLNKYSNIIFGAIKIIEKYQNTINISLPLIINLISSYQKSIVSDFNNIKDLISSNILEKSNIFKFVLEDNIFQTIDDLIIKKNEIKKYLITRTQVLNNRILTKNKLIYQMENYPILYKWKNRLANLLVEHVELEIDGEIIDRITSEEIDIYYQCHYSNDEKNKMLKLIEGKAYQDFELFLPLNFWFKESYGLGIPIVSLRYSTIKFNVSLKPVENLIDIIILDDEYEKIKKISFEVEGLLYEKYEGYIQIDNNLYDATTLNYNKNTETLTLSSEFIYKDNLIENLYINSESADLILNTFGSIKNDLNLSLDLNEFKNFVNNISSLNIAVLSLELNLNRLELTTNYNLENADLYCEYIYLDQIEREKFASSRLNYLIKLHSVNTFELDNTYFNKNLEIENYVTEMYWTLQKKSELTGTNFESPQYQNLLGKNNIENFQMTLNNYGLFFKKNSPEYFQYITSFNHLNSNFLNNIFFYSFCLYPEHVQPSGGISFNDINGKQFQINLKNLTVDENNKVVFKIFYKKLSILTISSGKGKLAFFN</sequence>
<evidence type="ECO:0000259" key="4">
    <source>
        <dbReference type="Pfam" id="PF04451"/>
    </source>
</evidence>
<dbReference type="InterPro" id="IPR016112">
    <property type="entry name" value="VP_dsDNA_II"/>
</dbReference>
<dbReference type="GO" id="GO:0005198">
    <property type="term" value="F:structural molecule activity"/>
    <property type="evidence" value="ECO:0007669"/>
    <property type="project" value="InterPro"/>
</dbReference>
<evidence type="ECO:0000256" key="3">
    <source>
        <dbReference type="ARBA" id="ARBA00022844"/>
    </source>
</evidence>
<comment type="subcellular location">
    <subcellularLocation>
        <location evidence="1">Virion</location>
    </subcellularLocation>
</comment>
<evidence type="ECO:0000313" key="6">
    <source>
        <dbReference type="EMBL" id="ADO67355.1"/>
    </source>
</evidence>
<gene>
    <name evidence="6" type="ORF">crov321</name>
</gene>
<proteinExistence type="predicted"/>
<name>E3T592_CROVB</name>
<dbReference type="GO" id="GO:0019028">
    <property type="term" value="C:viral capsid"/>
    <property type="evidence" value="ECO:0007669"/>
    <property type="project" value="UniProtKB-KW"/>
</dbReference>
<dbReference type="KEGG" id="vg:9887724"/>
<evidence type="ECO:0000256" key="2">
    <source>
        <dbReference type="ARBA" id="ARBA00022561"/>
    </source>
</evidence>
<evidence type="ECO:0000259" key="5">
    <source>
        <dbReference type="Pfam" id="PF16903"/>
    </source>
</evidence>
<dbReference type="Gene3D" id="2.70.9.20">
    <property type="entry name" value="Major capsid protein Vp54"/>
    <property type="match status" value="1"/>
</dbReference>